<dbReference type="EMBL" id="CP111014">
    <property type="protein sequence ID" value="WAQ98688.1"/>
    <property type="molecule type" value="Genomic_DNA"/>
</dbReference>
<evidence type="ECO:0000256" key="1">
    <source>
        <dbReference type="PROSITE-ProRule" id="PRU00285"/>
    </source>
</evidence>
<dbReference type="PROSITE" id="PS01031">
    <property type="entry name" value="SHSP"/>
    <property type="match status" value="1"/>
</dbReference>
<proteinExistence type="inferred from homology"/>
<dbReference type="Pfam" id="PF00011">
    <property type="entry name" value="HSP20"/>
    <property type="match status" value="1"/>
</dbReference>
<dbReference type="PANTHER" id="PTHR45640:SF26">
    <property type="entry name" value="RE23625P"/>
    <property type="match status" value="1"/>
</dbReference>
<protein>
    <submittedName>
        <fullName evidence="5">CRYAB-like protein</fullName>
    </submittedName>
</protein>
<comment type="similarity">
    <text evidence="1 2">Belongs to the small heat shock protein (HSP20) family.</text>
</comment>
<reference evidence="5" key="1">
    <citation type="submission" date="2022-11" db="EMBL/GenBank/DDBJ databases">
        <title>Centuries of genome instability and evolution in soft-shell clam transmissible cancer (bioRxiv).</title>
        <authorList>
            <person name="Hart S.F.M."/>
            <person name="Yonemitsu M.A."/>
            <person name="Giersch R.M."/>
            <person name="Beal B.F."/>
            <person name="Arriagada G."/>
            <person name="Davis B.W."/>
            <person name="Ostrander E.A."/>
            <person name="Goff S.P."/>
            <person name="Metzger M.J."/>
        </authorList>
    </citation>
    <scope>NUCLEOTIDE SEQUENCE</scope>
    <source>
        <strain evidence="5">MELC-2E11</strain>
        <tissue evidence="5">Siphon/mantle</tissue>
    </source>
</reference>
<sequence length="200" mass="22958">MFHKMGNLIRPACHATRLGRRSLCSKRNIPVEWRRGDLWSDFFKGPLPFGGPWRHHFREMEDAMRAMEKQFDRMSPRAFGESFYRRPTRLSEAAEEAMTNQVSKVRYDGKAFEVTLDVKNFSPSELEVRLSGGRLTVHGKHEQRADEHGYEVDAESFESSVSEEGLLTIRANVKTSEQPVEKKIEVKTAPGKLEASEEKS</sequence>
<evidence type="ECO:0000259" key="4">
    <source>
        <dbReference type="PROSITE" id="PS01031"/>
    </source>
</evidence>
<keyword evidence="6" id="KW-1185">Reference proteome</keyword>
<gene>
    <name evidence="5" type="ORF">MAR_023061</name>
</gene>
<dbReference type="InterPro" id="IPR002068">
    <property type="entry name" value="A-crystallin/Hsp20_dom"/>
</dbReference>
<dbReference type="InterPro" id="IPR008978">
    <property type="entry name" value="HSP20-like_chaperone"/>
</dbReference>
<feature type="domain" description="SHSP" evidence="4">
    <location>
        <begin position="93"/>
        <end position="200"/>
    </location>
</feature>
<evidence type="ECO:0000256" key="3">
    <source>
        <dbReference type="SAM" id="MobiDB-lite"/>
    </source>
</evidence>
<evidence type="ECO:0000313" key="6">
    <source>
        <dbReference type="Proteomes" id="UP001164746"/>
    </source>
</evidence>
<name>A0ABY7DNJ9_MYAAR</name>
<dbReference type="CDD" id="cd06526">
    <property type="entry name" value="metazoan_ACD"/>
    <property type="match status" value="1"/>
</dbReference>
<evidence type="ECO:0000313" key="5">
    <source>
        <dbReference type="EMBL" id="WAQ98688.1"/>
    </source>
</evidence>
<feature type="region of interest" description="Disordered" evidence="3">
    <location>
        <begin position="177"/>
        <end position="200"/>
    </location>
</feature>
<dbReference type="SUPFAM" id="SSF49764">
    <property type="entry name" value="HSP20-like chaperones"/>
    <property type="match status" value="1"/>
</dbReference>
<evidence type="ECO:0000256" key="2">
    <source>
        <dbReference type="RuleBase" id="RU003616"/>
    </source>
</evidence>
<dbReference type="Gene3D" id="2.60.40.790">
    <property type="match status" value="1"/>
</dbReference>
<dbReference type="PRINTS" id="PR00299">
    <property type="entry name" value="ACRYSTALLIN"/>
</dbReference>
<dbReference type="Proteomes" id="UP001164746">
    <property type="component" value="Chromosome 3"/>
</dbReference>
<dbReference type="PANTHER" id="PTHR45640">
    <property type="entry name" value="HEAT SHOCK PROTEIN HSP-12.2-RELATED"/>
    <property type="match status" value="1"/>
</dbReference>
<dbReference type="InterPro" id="IPR001436">
    <property type="entry name" value="Alpha-crystallin/sHSP_animal"/>
</dbReference>
<organism evidence="5 6">
    <name type="scientific">Mya arenaria</name>
    <name type="common">Soft-shell clam</name>
    <dbReference type="NCBI Taxonomy" id="6604"/>
    <lineage>
        <taxon>Eukaryota</taxon>
        <taxon>Metazoa</taxon>
        <taxon>Spiralia</taxon>
        <taxon>Lophotrochozoa</taxon>
        <taxon>Mollusca</taxon>
        <taxon>Bivalvia</taxon>
        <taxon>Autobranchia</taxon>
        <taxon>Heteroconchia</taxon>
        <taxon>Euheterodonta</taxon>
        <taxon>Imparidentia</taxon>
        <taxon>Neoheterodontei</taxon>
        <taxon>Myida</taxon>
        <taxon>Myoidea</taxon>
        <taxon>Myidae</taxon>
        <taxon>Mya</taxon>
    </lineage>
</organism>
<accession>A0ABY7DNJ9</accession>